<name>A0A4R8DFT9_9BACT</name>
<dbReference type="AlphaFoldDB" id="A0A4R8DFT9"/>
<dbReference type="Gene3D" id="3.40.50.720">
    <property type="entry name" value="NAD(P)-binding Rossmann-like Domain"/>
    <property type="match status" value="1"/>
</dbReference>
<dbReference type="Proteomes" id="UP000294498">
    <property type="component" value="Unassembled WGS sequence"/>
</dbReference>
<evidence type="ECO:0000256" key="3">
    <source>
        <dbReference type="PIRSR" id="PIRSR000103-1"/>
    </source>
</evidence>
<dbReference type="InterPro" id="IPR029154">
    <property type="entry name" value="HIBADH-like_NADP-bd"/>
</dbReference>
<dbReference type="InterPro" id="IPR036291">
    <property type="entry name" value="NAD(P)-bd_dom_sf"/>
</dbReference>
<dbReference type="GO" id="GO:0050661">
    <property type="term" value="F:NADP binding"/>
    <property type="evidence" value="ECO:0007669"/>
    <property type="project" value="InterPro"/>
</dbReference>
<dbReference type="InterPro" id="IPR013328">
    <property type="entry name" value="6PGD_dom2"/>
</dbReference>
<dbReference type="InterPro" id="IPR006115">
    <property type="entry name" value="6PGDH_NADP-bd"/>
</dbReference>
<reference evidence="6 7" key="1">
    <citation type="submission" date="2019-03" db="EMBL/GenBank/DDBJ databases">
        <title>Genomic Encyclopedia of Type Strains, Phase IV (KMG-IV): sequencing the most valuable type-strain genomes for metagenomic binning, comparative biology and taxonomic classification.</title>
        <authorList>
            <person name="Goeker M."/>
        </authorList>
    </citation>
    <scope>NUCLEOTIDE SEQUENCE [LARGE SCALE GENOMIC DNA]</scope>
    <source>
        <strain evidence="6 7">DSM 100059</strain>
    </source>
</reference>
<comment type="caution">
    <text evidence="6">The sequence shown here is derived from an EMBL/GenBank/DDBJ whole genome shotgun (WGS) entry which is preliminary data.</text>
</comment>
<sequence length="275" mass="28841">METTRLGWVGLGNMGVPMAQRLLNAGFAVTVYNRSKGKAVEGAALAATPGDVAQQSDVVFIMVSDDRAVREVFDGGLWMGGKTFVNMSTVSPEVSREVAVRCAALGSHYVDAPVSGSVKQAQEGQLVIMAGGSVDVVERVTPLLAHLGKLVLRVGDTGAGNTAKLAINVLLGIHAQGLAEALLFARAHGVKAEDFLTIVNNGAMSNVFARIKGEAILHDNYTAAFALKHIAKDLRLAKAEGLETPLAEAAYETYQAAAAAMGEEDIIAVIKTVER</sequence>
<dbReference type="PANTHER" id="PTHR43580:SF2">
    <property type="entry name" value="CYTOKINE-LIKE NUCLEAR FACTOR N-PAC"/>
    <property type="match status" value="1"/>
</dbReference>
<proteinExistence type="predicted"/>
<feature type="domain" description="3-hydroxyisobutyrate dehydrogenase-like NAD-binding" evidence="5">
    <location>
        <begin position="158"/>
        <end position="272"/>
    </location>
</feature>
<dbReference type="OrthoDB" id="9786703at2"/>
<accession>A0A4R8DFT9</accession>
<dbReference type="Gene3D" id="1.10.1040.10">
    <property type="entry name" value="N-(1-d-carboxylethyl)-l-norvaline Dehydrogenase, domain 2"/>
    <property type="match status" value="1"/>
</dbReference>
<evidence type="ECO:0000259" key="4">
    <source>
        <dbReference type="Pfam" id="PF03446"/>
    </source>
</evidence>
<gene>
    <name evidence="6" type="ORF">EDB95_3624</name>
</gene>
<dbReference type="GO" id="GO:0016491">
    <property type="term" value="F:oxidoreductase activity"/>
    <property type="evidence" value="ECO:0007669"/>
    <property type="project" value="UniProtKB-KW"/>
</dbReference>
<dbReference type="PIRSF" id="PIRSF000103">
    <property type="entry name" value="HIBADH"/>
    <property type="match status" value="1"/>
</dbReference>
<keyword evidence="7" id="KW-1185">Reference proteome</keyword>
<keyword evidence="1" id="KW-0560">Oxidoreductase</keyword>
<evidence type="ECO:0000259" key="5">
    <source>
        <dbReference type="Pfam" id="PF14833"/>
    </source>
</evidence>
<dbReference type="SUPFAM" id="SSF51735">
    <property type="entry name" value="NAD(P)-binding Rossmann-fold domains"/>
    <property type="match status" value="1"/>
</dbReference>
<dbReference type="EMBL" id="SODV01000002">
    <property type="protein sequence ID" value="TDW95810.1"/>
    <property type="molecule type" value="Genomic_DNA"/>
</dbReference>
<evidence type="ECO:0000313" key="7">
    <source>
        <dbReference type="Proteomes" id="UP000294498"/>
    </source>
</evidence>
<dbReference type="Pfam" id="PF03446">
    <property type="entry name" value="NAD_binding_2"/>
    <property type="match status" value="1"/>
</dbReference>
<protein>
    <submittedName>
        <fullName evidence="6">3-hydroxyisobutyrate dehydrogenase</fullName>
    </submittedName>
</protein>
<feature type="domain" description="6-phosphogluconate dehydrogenase NADP-binding" evidence="4">
    <location>
        <begin position="6"/>
        <end position="153"/>
    </location>
</feature>
<dbReference type="Pfam" id="PF14833">
    <property type="entry name" value="NAD_binding_11"/>
    <property type="match status" value="1"/>
</dbReference>
<dbReference type="InterPro" id="IPR051265">
    <property type="entry name" value="HIBADH-related_NP60_sf"/>
</dbReference>
<keyword evidence="2" id="KW-0520">NAD</keyword>
<dbReference type="InterPro" id="IPR015815">
    <property type="entry name" value="HIBADH-related"/>
</dbReference>
<evidence type="ECO:0000313" key="6">
    <source>
        <dbReference type="EMBL" id="TDW95810.1"/>
    </source>
</evidence>
<dbReference type="InterPro" id="IPR008927">
    <property type="entry name" value="6-PGluconate_DH-like_C_sf"/>
</dbReference>
<evidence type="ECO:0000256" key="2">
    <source>
        <dbReference type="ARBA" id="ARBA00023027"/>
    </source>
</evidence>
<dbReference type="PANTHER" id="PTHR43580">
    <property type="entry name" value="OXIDOREDUCTASE GLYR1-RELATED"/>
    <property type="match status" value="1"/>
</dbReference>
<dbReference type="GO" id="GO:0051287">
    <property type="term" value="F:NAD binding"/>
    <property type="evidence" value="ECO:0007669"/>
    <property type="project" value="InterPro"/>
</dbReference>
<dbReference type="SUPFAM" id="SSF48179">
    <property type="entry name" value="6-phosphogluconate dehydrogenase C-terminal domain-like"/>
    <property type="match status" value="1"/>
</dbReference>
<organism evidence="6 7">
    <name type="scientific">Dinghuibacter silviterrae</name>
    <dbReference type="NCBI Taxonomy" id="1539049"/>
    <lineage>
        <taxon>Bacteria</taxon>
        <taxon>Pseudomonadati</taxon>
        <taxon>Bacteroidota</taxon>
        <taxon>Chitinophagia</taxon>
        <taxon>Chitinophagales</taxon>
        <taxon>Chitinophagaceae</taxon>
        <taxon>Dinghuibacter</taxon>
    </lineage>
</organism>
<evidence type="ECO:0000256" key="1">
    <source>
        <dbReference type="ARBA" id="ARBA00023002"/>
    </source>
</evidence>
<feature type="active site" evidence="3">
    <location>
        <position position="164"/>
    </location>
</feature>